<dbReference type="STRING" id="988821.SAMN05421867_11284"/>
<gene>
    <name evidence="1" type="ORF">SAMN05421867_11284</name>
</gene>
<keyword evidence="2" id="KW-1185">Reference proteome</keyword>
<protein>
    <submittedName>
        <fullName evidence="1">Uncharacterized protein</fullName>
    </submittedName>
</protein>
<proteinExistence type="predicted"/>
<accession>A0A1I0ZRJ1</accession>
<evidence type="ECO:0000313" key="2">
    <source>
        <dbReference type="Proteomes" id="UP000199012"/>
    </source>
</evidence>
<dbReference type="RefSeq" id="WP_090033754.1">
    <property type="nucleotide sequence ID" value="NZ_BONM01000009.1"/>
</dbReference>
<dbReference type="Proteomes" id="UP000199012">
    <property type="component" value="Unassembled WGS sequence"/>
</dbReference>
<organism evidence="1 2">
    <name type="scientific">Cellulomonas marina</name>
    <dbReference type="NCBI Taxonomy" id="988821"/>
    <lineage>
        <taxon>Bacteria</taxon>
        <taxon>Bacillati</taxon>
        <taxon>Actinomycetota</taxon>
        <taxon>Actinomycetes</taxon>
        <taxon>Micrococcales</taxon>
        <taxon>Cellulomonadaceae</taxon>
        <taxon>Cellulomonas</taxon>
    </lineage>
</organism>
<dbReference type="OrthoDB" id="5144372at2"/>
<dbReference type="AlphaFoldDB" id="A0A1I0ZRJ1"/>
<sequence>MPVLDVPRSVLLAAWLTGPFDRARLVAAVQRDDEPHRVVGLADDDRPLSRLVDACADEPREVACLLPGPGDPPPGLPPALTAAAVAAGECLLVRTPTVCLAAVPEVQRFGSALEPGHLVTWQVAPVPDWRRPVLGAVPLLDEADRALRTGLAEATDALVRLDVARWRPELGERLAELRADSSVTSLLPPGLAGARVRLLLSAVRLRAVVALATVDDGAAVTVGQADRRLGALRDVDRSARRALGAAVTSELRTP</sequence>
<reference evidence="2" key="1">
    <citation type="submission" date="2016-10" db="EMBL/GenBank/DDBJ databases">
        <authorList>
            <person name="Varghese N."/>
            <person name="Submissions S."/>
        </authorList>
    </citation>
    <scope>NUCLEOTIDE SEQUENCE [LARGE SCALE GENOMIC DNA]</scope>
    <source>
        <strain evidence="2">CGMCC 4.6945</strain>
    </source>
</reference>
<name>A0A1I0ZRJ1_9CELL</name>
<dbReference type="EMBL" id="FOKA01000012">
    <property type="protein sequence ID" value="SFB28275.1"/>
    <property type="molecule type" value="Genomic_DNA"/>
</dbReference>
<evidence type="ECO:0000313" key="1">
    <source>
        <dbReference type="EMBL" id="SFB28275.1"/>
    </source>
</evidence>